<accession>A0A7L9FK31</accession>
<dbReference type="CDD" id="cd02947">
    <property type="entry name" value="TRX_family"/>
    <property type="match status" value="1"/>
</dbReference>
<proteinExistence type="predicted"/>
<dbReference type="RefSeq" id="WP_192819127.1">
    <property type="nucleotide sequence ID" value="NZ_CP062310.1"/>
</dbReference>
<dbReference type="Gene3D" id="3.40.30.10">
    <property type="entry name" value="Glutaredoxin"/>
    <property type="match status" value="1"/>
</dbReference>
<dbReference type="KEGG" id="thel:IG193_01455"/>
<keyword evidence="2" id="KW-1185">Reference proteome</keyword>
<dbReference type="AlphaFoldDB" id="A0A7L9FK31"/>
<protein>
    <submittedName>
        <fullName evidence="1">Thioredoxin family protein</fullName>
    </submittedName>
</protein>
<sequence>MTEVYQQPGSGTPNGLYVYSREKKGWILLDRFWLGDNGLHVIYFDNTLCPACRRFDKVWFPFVEKNADQAGNTYFMIALCNWFAKQCDSEPARRLFEIFDVHVSPTIVFLLRENGKVKKSFKNEGSMTMEKLTLTYVLFTMQA</sequence>
<name>A0A7L9FK31_9CREN</name>
<organism evidence="1 2">
    <name type="scientific">Infirmifilum lucidum</name>
    <dbReference type="NCBI Taxonomy" id="2776706"/>
    <lineage>
        <taxon>Archaea</taxon>
        <taxon>Thermoproteota</taxon>
        <taxon>Thermoprotei</taxon>
        <taxon>Thermofilales</taxon>
        <taxon>Thermofilaceae</taxon>
        <taxon>Infirmifilum</taxon>
    </lineage>
</organism>
<evidence type="ECO:0000313" key="1">
    <source>
        <dbReference type="EMBL" id="QOJ79155.1"/>
    </source>
</evidence>
<gene>
    <name evidence="1" type="ORF">IG193_01455</name>
</gene>
<evidence type="ECO:0000313" key="2">
    <source>
        <dbReference type="Proteomes" id="UP000594121"/>
    </source>
</evidence>
<dbReference type="SUPFAM" id="SSF52833">
    <property type="entry name" value="Thioredoxin-like"/>
    <property type="match status" value="1"/>
</dbReference>
<dbReference type="InterPro" id="IPR036249">
    <property type="entry name" value="Thioredoxin-like_sf"/>
</dbReference>
<dbReference type="EMBL" id="CP062310">
    <property type="protein sequence ID" value="QOJ79155.1"/>
    <property type="molecule type" value="Genomic_DNA"/>
</dbReference>
<dbReference type="InParanoid" id="A0A7L9FK31"/>
<dbReference type="Proteomes" id="UP000594121">
    <property type="component" value="Chromosome"/>
</dbReference>
<reference evidence="1 2" key="1">
    <citation type="submission" date="2020-10" db="EMBL/GenBank/DDBJ databases">
        <title>Thermofilum lucidum 3507LT sp. nov. a novel member of Thermofilaceae family isolated from Chile hot spring, and proposal of description order Thermofilales.</title>
        <authorList>
            <person name="Zayulina K.S."/>
            <person name="Elcheninov A.G."/>
            <person name="Toshchakov S.V."/>
            <person name="Kublanov I.V."/>
        </authorList>
    </citation>
    <scope>NUCLEOTIDE SEQUENCE [LARGE SCALE GENOMIC DNA]</scope>
    <source>
        <strain evidence="1 2">3507LT</strain>
    </source>
</reference>
<dbReference type="GeneID" id="59148521"/>